<dbReference type="InterPro" id="IPR018247">
    <property type="entry name" value="EF_Hand_1_Ca_BS"/>
</dbReference>
<evidence type="ECO:0000313" key="3">
    <source>
        <dbReference type="EMBL" id="CAE8587805.1"/>
    </source>
</evidence>
<accession>A0A813DMT0</accession>
<feature type="domain" description="EF-hand" evidence="2">
    <location>
        <begin position="31"/>
        <end position="66"/>
    </location>
</feature>
<evidence type="ECO:0000313" key="4">
    <source>
        <dbReference type="Proteomes" id="UP000654075"/>
    </source>
</evidence>
<keyword evidence="1" id="KW-0106">Calcium</keyword>
<proteinExistence type="predicted"/>
<dbReference type="AlphaFoldDB" id="A0A813DMT0"/>
<dbReference type="Proteomes" id="UP000654075">
    <property type="component" value="Unassembled WGS sequence"/>
</dbReference>
<dbReference type="SUPFAM" id="SSF47473">
    <property type="entry name" value="EF-hand"/>
    <property type="match status" value="1"/>
</dbReference>
<keyword evidence="4" id="KW-1185">Reference proteome</keyword>
<dbReference type="Gene3D" id="1.10.238.10">
    <property type="entry name" value="EF-hand"/>
    <property type="match status" value="1"/>
</dbReference>
<feature type="non-terminal residue" evidence="3">
    <location>
        <position position="144"/>
    </location>
</feature>
<dbReference type="EMBL" id="CAJNNV010002770">
    <property type="protein sequence ID" value="CAE8587805.1"/>
    <property type="molecule type" value="Genomic_DNA"/>
</dbReference>
<organism evidence="3 4">
    <name type="scientific">Polarella glacialis</name>
    <name type="common">Dinoflagellate</name>
    <dbReference type="NCBI Taxonomy" id="89957"/>
    <lineage>
        <taxon>Eukaryota</taxon>
        <taxon>Sar</taxon>
        <taxon>Alveolata</taxon>
        <taxon>Dinophyceae</taxon>
        <taxon>Suessiales</taxon>
        <taxon>Suessiaceae</taxon>
        <taxon>Polarella</taxon>
    </lineage>
</organism>
<dbReference type="PROSITE" id="PS50222">
    <property type="entry name" value="EF_HAND_2"/>
    <property type="match status" value="1"/>
</dbReference>
<evidence type="ECO:0000256" key="1">
    <source>
        <dbReference type="ARBA" id="ARBA00022837"/>
    </source>
</evidence>
<gene>
    <name evidence="3" type="ORF">PGLA1383_LOCUS6632</name>
</gene>
<feature type="non-terminal residue" evidence="3">
    <location>
        <position position="1"/>
    </location>
</feature>
<protein>
    <recommendedName>
        <fullName evidence="2">EF-hand domain-containing protein</fullName>
    </recommendedName>
</protein>
<name>A0A813DMT0_POLGL</name>
<reference evidence="3" key="1">
    <citation type="submission" date="2021-02" db="EMBL/GenBank/DDBJ databases">
        <authorList>
            <person name="Dougan E. K."/>
            <person name="Rhodes N."/>
            <person name="Thang M."/>
            <person name="Chan C."/>
        </authorList>
    </citation>
    <scope>NUCLEOTIDE SEQUENCE</scope>
</reference>
<comment type="caution">
    <text evidence="3">The sequence shown here is derived from an EMBL/GenBank/DDBJ whole genome shotgun (WGS) entry which is preliminary data.</text>
</comment>
<sequence length="144" mass="16236">IVTGVFVDSAMQVNKSDAEIVIHEDNESKKDYMESMHKLFQEMDVDSSGTLSLAEFDKSLQDERVRSYFKCALNLDIGAARGIFTILTHEKSDEISISEFVHGCYALQGEAKHLDTKITQCHVEKLQGDMKDLLQLVKNHVLTT</sequence>
<evidence type="ECO:0000259" key="2">
    <source>
        <dbReference type="PROSITE" id="PS50222"/>
    </source>
</evidence>
<dbReference type="InterPro" id="IPR002048">
    <property type="entry name" value="EF_hand_dom"/>
</dbReference>
<dbReference type="PROSITE" id="PS00018">
    <property type="entry name" value="EF_HAND_1"/>
    <property type="match status" value="1"/>
</dbReference>
<dbReference type="GO" id="GO:0005509">
    <property type="term" value="F:calcium ion binding"/>
    <property type="evidence" value="ECO:0007669"/>
    <property type="project" value="InterPro"/>
</dbReference>
<dbReference type="InterPro" id="IPR011992">
    <property type="entry name" value="EF-hand-dom_pair"/>
</dbReference>